<dbReference type="KEGG" id="sna:Snas_2106"/>
<dbReference type="PANTHER" id="PTHR35882:SF2">
    <property type="entry name" value="PELA"/>
    <property type="match status" value="1"/>
</dbReference>
<dbReference type="InterPro" id="IPR016062">
    <property type="entry name" value="TM1410-rel"/>
</dbReference>
<dbReference type="RefSeq" id="WP_013017371.1">
    <property type="nucleotide sequence ID" value="NC_013947.1"/>
</dbReference>
<evidence type="ECO:0000259" key="2">
    <source>
        <dbReference type="Pfam" id="PF03537"/>
    </source>
</evidence>
<dbReference type="InterPro" id="IPR013785">
    <property type="entry name" value="Aldolase_TIM"/>
</dbReference>
<sequence length="302" mass="34119">MRGSLVTVAVAVSLLAGCTSAGSPDTESASKSKNDEPTTWVYQLEGYPDGTLDEIVKAPHEAAVIDLARDGGDDYFSKKEITEVKDSGKTTLSYFSMGSIEKYRPEYDDIAASDLMLNRWDDWPDENFVKYWEDEWWDKVVRPRLDLSMEAGFDGAYLDVPNAYEDIDLDLVPGETRESLGRKMTDLIIKISEYTKKREPDFMVLPQNSPELREFDGYMDAIDGLGVEDLFFLDSDKPCTEEWCEENLNNVRAIREAGKLVLSVDYASEESNIEKACEHYAEEDFAGYVSVVELDRIKPPCP</sequence>
<dbReference type="PROSITE" id="PS51257">
    <property type="entry name" value="PROKAR_LIPOPROTEIN"/>
    <property type="match status" value="1"/>
</dbReference>
<organism evidence="3 4">
    <name type="scientific">Stackebrandtia nassauensis (strain DSM 44728 / CIP 108903 / NRRL B-16338 / NBRC 102104 / LLR-40K-21)</name>
    <dbReference type="NCBI Taxonomy" id="446470"/>
    <lineage>
        <taxon>Bacteria</taxon>
        <taxon>Bacillati</taxon>
        <taxon>Actinomycetota</taxon>
        <taxon>Actinomycetes</taxon>
        <taxon>Glycomycetales</taxon>
        <taxon>Glycomycetaceae</taxon>
        <taxon>Stackebrandtia</taxon>
    </lineage>
</organism>
<dbReference type="EMBL" id="CP001778">
    <property type="protein sequence ID" value="ADD41800.1"/>
    <property type="molecule type" value="Genomic_DNA"/>
</dbReference>
<dbReference type="InterPro" id="IPR004352">
    <property type="entry name" value="GH114_TIM-barrel"/>
</dbReference>
<dbReference type="OrthoDB" id="30037at2"/>
<evidence type="ECO:0000313" key="4">
    <source>
        <dbReference type="Proteomes" id="UP000000844"/>
    </source>
</evidence>
<feature type="signal peptide" evidence="1">
    <location>
        <begin position="1"/>
        <end position="21"/>
    </location>
</feature>
<keyword evidence="1" id="KW-0732">Signal</keyword>
<dbReference type="Pfam" id="PF03537">
    <property type="entry name" value="Glyco_hydro_114"/>
    <property type="match status" value="1"/>
</dbReference>
<dbReference type="Proteomes" id="UP000000844">
    <property type="component" value="Chromosome"/>
</dbReference>
<dbReference type="Gene3D" id="3.20.20.70">
    <property type="entry name" value="Aldolase class I"/>
    <property type="match status" value="1"/>
</dbReference>
<feature type="domain" description="Glycoside-hydrolase family GH114 TIM-barrel" evidence="2">
    <location>
        <begin position="39"/>
        <end position="295"/>
    </location>
</feature>
<evidence type="ECO:0000256" key="1">
    <source>
        <dbReference type="SAM" id="SignalP"/>
    </source>
</evidence>
<dbReference type="AlphaFoldDB" id="D3Q0R4"/>
<dbReference type="HOGENOM" id="CLU_058176_1_0_11"/>
<name>D3Q0R4_STANL</name>
<dbReference type="PANTHER" id="PTHR35882">
    <property type="entry name" value="PELA"/>
    <property type="match status" value="1"/>
</dbReference>
<accession>D3Q0R4</accession>
<keyword evidence="4" id="KW-1185">Reference proteome</keyword>
<reference evidence="3 4" key="1">
    <citation type="journal article" date="2009" name="Stand. Genomic Sci.">
        <title>Complete genome sequence of Stackebrandtia nassauensis type strain (LLR-40K-21).</title>
        <authorList>
            <person name="Munk C."/>
            <person name="Lapidus A."/>
            <person name="Copeland A."/>
            <person name="Jando M."/>
            <person name="Mayilraj S."/>
            <person name="Glavina Del Rio T."/>
            <person name="Nolan M."/>
            <person name="Chen F."/>
            <person name="Lucas S."/>
            <person name="Tice H."/>
            <person name="Cheng J.F."/>
            <person name="Han C."/>
            <person name="Detter J.C."/>
            <person name="Bruce D."/>
            <person name="Goodwin L."/>
            <person name="Chain P."/>
            <person name="Pitluck S."/>
            <person name="Goker M."/>
            <person name="Ovchinikova G."/>
            <person name="Pati A."/>
            <person name="Ivanova N."/>
            <person name="Mavromatis K."/>
            <person name="Chen A."/>
            <person name="Palaniappan K."/>
            <person name="Land M."/>
            <person name="Hauser L."/>
            <person name="Chang Y.J."/>
            <person name="Jeffries C.D."/>
            <person name="Bristow J."/>
            <person name="Eisen J.A."/>
            <person name="Markowitz V."/>
            <person name="Hugenholtz P."/>
            <person name="Kyrpides N.C."/>
            <person name="Klenk H.P."/>
        </authorList>
    </citation>
    <scope>NUCLEOTIDE SEQUENCE [LARGE SCALE GENOMIC DNA]</scope>
    <source>
        <strain evidence="4">DSM 44728 / CIP 108903 / NRRL B-16338 / NBRC 102104 / LLR-40K-21</strain>
    </source>
</reference>
<proteinExistence type="predicted"/>
<dbReference type="InterPro" id="IPR017853">
    <property type="entry name" value="GH"/>
</dbReference>
<dbReference type="PRINTS" id="PR01545">
    <property type="entry name" value="THEMAYE10DUF"/>
</dbReference>
<feature type="chain" id="PRO_5039293434" description="Glycoside-hydrolase family GH114 TIM-barrel domain-containing protein" evidence="1">
    <location>
        <begin position="22"/>
        <end position="302"/>
    </location>
</feature>
<protein>
    <recommendedName>
        <fullName evidence="2">Glycoside-hydrolase family GH114 TIM-barrel domain-containing protein</fullName>
    </recommendedName>
</protein>
<evidence type="ECO:0000313" key="3">
    <source>
        <dbReference type="EMBL" id="ADD41800.1"/>
    </source>
</evidence>
<dbReference type="eggNOG" id="COG2342">
    <property type="taxonomic scope" value="Bacteria"/>
</dbReference>
<dbReference type="SUPFAM" id="SSF51445">
    <property type="entry name" value="(Trans)glycosidases"/>
    <property type="match status" value="1"/>
</dbReference>
<gene>
    <name evidence="3" type="ordered locus">Snas_2106</name>
</gene>
<dbReference type="STRING" id="446470.Snas_2106"/>